<feature type="compositionally biased region" description="Low complexity" evidence="1">
    <location>
        <begin position="100"/>
        <end position="116"/>
    </location>
</feature>
<accession>A0AAV7SED2</accession>
<evidence type="ECO:0000313" key="3">
    <source>
        <dbReference type="Proteomes" id="UP001066276"/>
    </source>
</evidence>
<reference evidence="2" key="1">
    <citation type="journal article" date="2022" name="bioRxiv">
        <title>Sequencing and chromosome-scale assembly of the giantPleurodeles waltlgenome.</title>
        <authorList>
            <person name="Brown T."/>
            <person name="Elewa A."/>
            <person name="Iarovenko S."/>
            <person name="Subramanian E."/>
            <person name="Araus A.J."/>
            <person name="Petzold A."/>
            <person name="Susuki M."/>
            <person name="Suzuki K.-i.T."/>
            <person name="Hayashi T."/>
            <person name="Toyoda A."/>
            <person name="Oliveira C."/>
            <person name="Osipova E."/>
            <person name="Leigh N.D."/>
            <person name="Simon A."/>
            <person name="Yun M.H."/>
        </authorList>
    </citation>
    <scope>NUCLEOTIDE SEQUENCE</scope>
    <source>
        <strain evidence="2">20211129_DDA</strain>
        <tissue evidence="2">Liver</tissue>
    </source>
</reference>
<comment type="caution">
    <text evidence="2">The sequence shown here is derived from an EMBL/GenBank/DDBJ whole genome shotgun (WGS) entry which is preliminary data.</text>
</comment>
<dbReference type="AlphaFoldDB" id="A0AAV7SED2"/>
<evidence type="ECO:0000256" key="1">
    <source>
        <dbReference type="SAM" id="MobiDB-lite"/>
    </source>
</evidence>
<organism evidence="2 3">
    <name type="scientific">Pleurodeles waltl</name>
    <name type="common">Iberian ribbed newt</name>
    <dbReference type="NCBI Taxonomy" id="8319"/>
    <lineage>
        <taxon>Eukaryota</taxon>
        <taxon>Metazoa</taxon>
        <taxon>Chordata</taxon>
        <taxon>Craniata</taxon>
        <taxon>Vertebrata</taxon>
        <taxon>Euteleostomi</taxon>
        <taxon>Amphibia</taxon>
        <taxon>Batrachia</taxon>
        <taxon>Caudata</taxon>
        <taxon>Salamandroidea</taxon>
        <taxon>Salamandridae</taxon>
        <taxon>Pleurodelinae</taxon>
        <taxon>Pleurodeles</taxon>
    </lineage>
</organism>
<feature type="region of interest" description="Disordered" evidence="1">
    <location>
        <begin position="16"/>
        <end position="159"/>
    </location>
</feature>
<protein>
    <submittedName>
        <fullName evidence="2">Uncharacterized protein</fullName>
    </submittedName>
</protein>
<sequence>MGPEQLLLATLLLRPNTGLKPSGVPSPFHHRSQGPGKCRQGLASPQEGHAGSARAHHRPQRGPRRPHIRSVFLVFRGGVTSPPQGAAGTERARRKGVLAQASGPSRLSQSSSRGRAIPQLSPQAQLTRPWLGSAADHCRGPVHGSNEPQGRPGSSPVARRAIRFPSPLRWCRISRTWRGALAVCFRHARRLGHAPGAGRILA</sequence>
<evidence type="ECO:0000313" key="2">
    <source>
        <dbReference type="EMBL" id="KAJ1161578.1"/>
    </source>
</evidence>
<name>A0AAV7SED2_PLEWA</name>
<dbReference type="Proteomes" id="UP001066276">
    <property type="component" value="Chromosome 4_2"/>
</dbReference>
<keyword evidence="3" id="KW-1185">Reference proteome</keyword>
<dbReference type="EMBL" id="JANPWB010000008">
    <property type="protein sequence ID" value="KAJ1161578.1"/>
    <property type="molecule type" value="Genomic_DNA"/>
</dbReference>
<gene>
    <name evidence="2" type="ORF">NDU88_002062</name>
</gene>
<feature type="compositionally biased region" description="Basic residues" evidence="1">
    <location>
        <begin position="54"/>
        <end position="68"/>
    </location>
</feature>
<proteinExistence type="predicted"/>